<dbReference type="AlphaFoldDB" id="A0A5J4Z2D5"/>
<dbReference type="OrthoDB" id="1043111at2759"/>
<dbReference type="Pfam" id="PF13881">
    <property type="entry name" value="Rad60-SLD_2"/>
    <property type="match status" value="1"/>
</dbReference>
<dbReference type="PROSITE" id="PS50053">
    <property type="entry name" value="UBIQUITIN_2"/>
    <property type="match status" value="1"/>
</dbReference>
<feature type="domain" description="Ubiquitin-like" evidence="1">
    <location>
        <begin position="38"/>
        <end position="112"/>
    </location>
</feature>
<name>A0A5J4Z2D5_PORPP</name>
<sequence>MDVWAVRQSAMEDAAASEEQQQAPGSLEGAAGEDMCVVRVLLVNESHFQVESAPTSTVRELKERILAQRPAQLVELLQKTEQPFPESTAEIRLLMLGKFLVDTDTLHSCGFKVGPGEQTTVHCSIKSAAQVHAKSKPKDQAACCVIS</sequence>
<dbReference type="PANTHER" id="PTHR13169:SF0">
    <property type="entry name" value="UBIQUITIN-LIKE PROTEIN 3"/>
    <property type="match status" value="1"/>
</dbReference>
<gene>
    <name evidence="2" type="ORF">FVE85_0802</name>
</gene>
<dbReference type="PANTHER" id="PTHR13169">
    <property type="entry name" value="UBIQUITIN-LIKE PROTEIN 3 HCG-1 PROTEIN"/>
    <property type="match status" value="1"/>
</dbReference>
<dbReference type="InterPro" id="IPR040015">
    <property type="entry name" value="UBL3-like"/>
</dbReference>
<dbReference type="OMA" id="ACVANEP"/>
<organism evidence="2 3">
    <name type="scientific">Porphyridium purpureum</name>
    <name type="common">Red alga</name>
    <name type="synonym">Porphyridium cruentum</name>
    <dbReference type="NCBI Taxonomy" id="35688"/>
    <lineage>
        <taxon>Eukaryota</taxon>
        <taxon>Rhodophyta</taxon>
        <taxon>Bangiophyceae</taxon>
        <taxon>Porphyridiales</taxon>
        <taxon>Porphyridiaceae</taxon>
        <taxon>Porphyridium</taxon>
    </lineage>
</organism>
<dbReference type="Gene3D" id="3.10.20.90">
    <property type="entry name" value="Phosphatidylinositol 3-kinase Catalytic Subunit, Chain A, domain 1"/>
    <property type="match status" value="1"/>
</dbReference>
<evidence type="ECO:0000313" key="3">
    <source>
        <dbReference type="Proteomes" id="UP000324585"/>
    </source>
</evidence>
<dbReference type="Proteomes" id="UP000324585">
    <property type="component" value="Unassembled WGS sequence"/>
</dbReference>
<proteinExistence type="predicted"/>
<dbReference type="InterPro" id="IPR029071">
    <property type="entry name" value="Ubiquitin-like_domsf"/>
</dbReference>
<keyword evidence="3" id="KW-1185">Reference proteome</keyword>
<dbReference type="SUPFAM" id="SSF54236">
    <property type="entry name" value="Ubiquitin-like"/>
    <property type="match status" value="1"/>
</dbReference>
<dbReference type="EMBL" id="VRMN01000002">
    <property type="protein sequence ID" value="KAA8497073.1"/>
    <property type="molecule type" value="Genomic_DNA"/>
</dbReference>
<reference evidence="3" key="1">
    <citation type="journal article" date="2019" name="Nat. Commun.">
        <title>Expansion of phycobilisome linker gene families in mesophilic red algae.</title>
        <authorList>
            <person name="Lee J."/>
            <person name="Kim D."/>
            <person name="Bhattacharya D."/>
            <person name="Yoon H.S."/>
        </authorList>
    </citation>
    <scope>NUCLEOTIDE SEQUENCE [LARGE SCALE GENOMIC DNA]</scope>
    <source>
        <strain evidence="3">CCMP 1328</strain>
    </source>
</reference>
<dbReference type="InterPro" id="IPR039540">
    <property type="entry name" value="UBL3-like_ubiquitin_dom"/>
</dbReference>
<protein>
    <recommendedName>
        <fullName evidence="1">Ubiquitin-like domain-containing protein</fullName>
    </recommendedName>
</protein>
<dbReference type="InterPro" id="IPR000626">
    <property type="entry name" value="Ubiquitin-like_dom"/>
</dbReference>
<evidence type="ECO:0000259" key="1">
    <source>
        <dbReference type="PROSITE" id="PS50053"/>
    </source>
</evidence>
<accession>A0A5J4Z2D5</accession>
<comment type="caution">
    <text evidence="2">The sequence shown here is derived from an EMBL/GenBank/DDBJ whole genome shotgun (WGS) entry which is preliminary data.</text>
</comment>
<evidence type="ECO:0000313" key="2">
    <source>
        <dbReference type="EMBL" id="KAA8497073.1"/>
    </source>
</evidence>